<reference evidence="3" key="1">
    <citation type="submission" date="2016-10" db="EMBL/GenBank/DDBJ databases">
        <authorList>
            <person name="Varghese N."/>
            <person name="Submissions S."/>
        </authorList>
    </citation>
    <scope>NUCLEOTIDE SEQUENCE [LARGE SCALE GENOMIC DNA]</scope>
    <source>
        <strain evidence="3">DSM 22329</strain>
    </source>
</reference>
<dbReference type="GO" id="GO:0016137">
    <property type="term" value="P:glycoside metabolic process"/>
    <property type="evidence" value="ECO:0007669"/>
    <property type="project" value="UniProtKB-ARBA"/>
</dbReference>
<dbReference type="Pfam" id="PF02585">
    <property type="entry name" value="PIG-L"/>
    <property type="match status" value="1"/>
</dbReference>
<dbReference type="STRING" id="443156.SAMN04489867_2475"/>
<gene>
    <name evidence="2" type="ORF">SAMN04489867_2475</name>
</gene>
<keyword evidence="3" id="KW-1185">Reference proteome</keyword>
<dbReference type="GO" id="GO:0009312">
    <property type="term" value="P:oligosaccharide biosynthetic process"/>
    <property type="evidence" value="ECO:0007669"/>
    <property type="project" value="InterPro"/>
</dbReference>
<sequence length="445" mass="47516">MVRAFSHDDETTLPKVWADALQAADLPELDLAPFARLVVVAAHPDDESLGAGGLLAVASGDGLSTSLVVATDGEGSHPASPTHDPDSLALRRRGELDRAAEAAGLARSAVTRLGLPDGQLADHLDAVVEAIVDLVGDGRDCLLVAPYRADGHPDHEAMGRCAAAAAHRTGATLAEYPVWLWHAGEADDLPLDALVWLPLSPPARAAKQAAILSHTSQVEALSDQPGDEVLLTASMLAHFAGAAEYFVLTAAEHARDGRLDRLHVEDQDPWGAASRWYEQRKRALLLATLPRPRFGRALEVGCSTGVLTEALLDRADAVVAVDSSPAALELARHRLPDRVDLRLLSVPGEWPEGAFDLVVVSEVGYFLSPAALAGLVDRVVDGLAPDGALVLCHWRHPVRGWPLDGAAVHRAFQDERLPPQAARYRDRDVEIVVHAAPADWPDPHR</sequence>
<dbReference type="Gene3D" id="3.40.50.150">
    <property type="entry name" value="Vaccinia Virus protein VP39"/>
    <property type="match status" value="1"/>
</dbReference>
<keyword evidence="1" id="KW-0862">Zinc</keyword>
<dbReference type="InterPro" id="IPR003737">
    <property type="entry name" value="GlcNAc_PI_deacetylase-related"/>
</dbReference>
<evidence type="ECO:0000256" key="1">
    <source>
        <dbReference type="ARBA" id="ARBA00022833"/>
    </source>
</evidence>
<name>A0A1H0SRD3_9MICO</name>
<dbReference type="GO" id="GO:0016811">
    <property type="term" value="F:hydrolase activity, acting on carbon-nitrogen (but not peptide) bonds, in linear amides"/>
    <property type="evidence" value="ECO:0007669"/>
    <property type="project" value="TreeGrafter"/>
</dbReference>
<dbReference type="InterPro" id="IPR008715">
    <property type="entry name" value="SAM-MeTfrase_NodS-like"/>
</dbReference>
<evidence type="ECO:0000313" key="3">
    <source>
        <dbReference type="Proteomes" id="UP000199077"/>
    </source>
</evidence>
<dbReference type="AlphaFoldDB" id="A0A1H0SRD3"/>
<dbReference type="Pfam" id="PF05401">
    <property type="entry name" value="NodS"/>
    <property type="match status" value="1"/>
</dbReference>
<evidence type="ECO:0000313" key="2">
    <source>
        <dbReference type="EMBL" id="SDP44311.1"/>
    </source>
</evidence>
<dbReference type="PANTHER" id="PTHR12993:SF29">
    <property type="entry name" value="BLR3841 PROTEIN"/>
    <property type="match status" value="1"/>
</dbReference>
<accession>A0A1H0SRD3</accession>
<dbReference type="OrthoDB" id="116799at2"/>
<dbReference type="CDD" id="cd02440">
    <property type="entry name" value="AdoMet_MTases"/>
    <property type="match status" value="1"/>
</dbReference>
<dbReference type="Proteomes" id="UP000199077">
    <property type="component" value="Chromosome I"/>
</dbReference>
<dbReference type="EMBL" id="LT629711">
    <property type="protein sequence ID" value="SDP44311.1"/>
    <property type="molecule type" value="Genomic_DNA"/>
</dbReference>
<organism evidence="2 3">
    <name type="scientific">Pedococcus dokdonensis</name>
    <dbReference type="NCBI Taxonomy" id="443156"/>
    <lineage>
        <taxon>Bacteria</taxon>
        <taxon>Bacillati</taxon>
        <taxon>Actinomycetota</taxon>
        <taxon>Actinomycetes</taxon>
        <taxon>Micrococcales</taxon>
        <taxon>Intrasporangiaceae</taxon>
        <taxon>Pedococcus</taxon>
    </lineage>
</organism>
<dbReference type="InterPro" id="IPR029063">
    <property type="entry name" value="SAM-dependent_MTases_sf"/>
</dbReference>
<dbReference type="Gene3D" id="3.40.50.10320">
    <property type="entry name" value="LmbE-like"/>
    <property type="match status" value="1"/>
</dbReference>
<dbReference type="SUPFAM" id="SSF102588">
    <property type="entry name" value="LmbE-like"/>
    <property type="match status" value="1"/>
</dbReference>
<dbReference type="SUPFAM" id="SSF53335">
    <property type="entry name" value="S-adenosyl-L-methionine-dependent methyltransferases"/>
    <property type="match status" value="1"/>
</dbReference>
<dbReference type="GO" id="GO:0008757">
    <property type="term" value="F:S-adenosylmethionine-dependent methyltransferase activity"/>
    <property type="evidence" value="ECO:0007669"/>
    <property type="project" value="InterPro"/>
</dbReference>
<proteinExistence type="predicted"/>
<dbReference type="PANTHER" id="PTHR12993">
    <property type="entry name" value="N-ACETYLGLUCOSAMINYL-PHOSPHATIDYLINOSITOL DE-N-ACETYLASE-RELATED"/>
    <property type="match status" value="1"/>
</dbReference>
<dbReference type="InterPro" id="IPR024078">
    <property type="entry name" value="LmbE-like_dom_sf"/>
</dbReference>
<protein>
    <submittedName>
        <fullName evidence="2">N-acetylglucosaminyl deacetylase, LmbE family</fullName>
    </submittedName>
</protein>